<feature type="non-terminal residue" evidence="1">
    <location>
        <position position="44"/>
    </location>
</feature>
<name>A0ACA9SYN2_9GLOM</name>
<proteinExistence type="predicted"/>
<accession>A0ACA9SYN2</accession>
<comment type="caution">
    <text evidence="1">The sequence shown here is derived from an EMBL/GenBank/DDBJ whole genome shotgun (WGS) entry which is preliminary data.</text>
</comment>
<feature type="non-terminal residue" evidence="1">
    <location>
        <position position="1"/>
    </location>
</feature>
<organism evidence="1 2">
    <name type="scientific">Racocetra persica</name>
    <dbReference type="NCBI Taxonomy" id="160502"/>
    <lineage>
        <taxon>Eukaryota</taxon>
        <taxon>Fungi</taxon>
        <taxon>Fungi incertae sedis</taxon>
        <taxon>Mucoromycota</taxon>
        <taxon>Glomeromycotina</taxon>
        <taxon>Glomeromycetes</taxon>
        <taxon>Diversisporales</taxon>
        <taxon>Gigasporaceae</taxon>
        <taxon>Racocetra</taxon>
    </lineage>
</organism>
<sequence length="44" mass="4851">KIILEVTDSEAEDIGDKHAIITLTAFLSIIWPCLALILVYLTPP</sequence>
<evidence type="ECO:0000313" key="2">
    <source>
        <dbReference type="Proteomes" id="UP000789920"/>
    </source>
</evidence>
<protein>
    <submittedName>
        <fullName evidence="1">25508_t:CDS:1</fullName>
    </submittedName>
</protein>
<dbReference type="EMBL" id="CAJVQC010171550">
    <property type="protein sequence ID" value="CAG8850579.1"/>
    <property type="molecule type" value="Genomic_DNA"/>
</dbReference>
<gene>
    <name evidence="1" type="ORF">RPERSI_LOCUS36160</name>
</gene>
<keyword evidence="2" id="KW-1185">Reference proteome</keyword>
<reference evidence="1" key="1">
    <citation type="submission" date="2021-06" db="EMBL/GenBank/DDBJ databases">
        <authorList>
            <person name="Kallberg Y."/>
            <person name="Tangrot J."/>
            <person name="Rosling A."/>
        </authorList>
    </citation>
    <scope>NUCLEOTIDE SEQUENCE</scope>
    <source>
        <strain evidence="1">MA461A</strain>
    </source>
</reference>
<dbReference type="Proteomes" id="UP000789920">
    <property type="component" value="Unassembled WGS sequence"/>
</dbReference>
<evidence type="ECO:0000313" key="1">
    <source>
        <dbReference type="EMBL" id="CAG8850579.1"/>
    </source>
</evidence>